<name>A0A9P4YPV4_9HYPO</name>
<dbReference type="Proteomes" id="UP000749293">
    <property type="component" value="Unassembled WGS sequence"/>
</dbReference>
<accession>A0A9P4YPV4</accession>
<protein>
    <submittedName>
        <fullName evidence="2">Uncharacterized protein</fullName>
    </submittedName>
</protein>
<evidence type="ECO:0000313" key="2">
    <source>
        <dbReference type="EMBL" id="KAF4120372.1"/>
    </source>
</evidence>
<gene>
    <name evidence="2" type="ORF">GMORB2_3173</name>
</gene>
<dbReference type="GeneID" id="55969401"/>
<feature type="compositionally biased region" description="Basic and acidic residues" evidence="1">
    <location>
        <begin position="55"/>
        <end position="70"/>
    </location>
</feature>
<feature type="compositionally biased region" description="Acidic residues" evidence="1">
    <location>
        <begin position="176"/>
        <end position="186"/>
    </location>
</feature>
<keyword evidence="3" id="KW-1185">Reference proteome</keyword>
<feature type="region of interest" description="Disordered" evidence="1">
    <location>
        <begin position="55"/>
        <end position="210"/>
    </location>
</feature>
<feature type="compositionally biased region" description="Basic and acidic residues" evidence="1">
    <location>
        <begin position="93"/>
        <end position="104"/>
    </location>
</feature>
<comment type="caution">
    <text evidence="2">The sequence shown here is derived from an EMBL/GenBank/DDBJ whole genome shotgun (WGS) entry which is preliminary data.</text>
</comment>
<evidence type="ECO:0000313" key="3">
    <source>
        <dbReference type="Proteomes" id="UP000749293"/>
    </source>
</evidence>
<organism evidence="2 3">
    <name type="scientific">Geosmithia morbida</name>
    <dbReference type="NCBI Taxonomy" id="1094350"/>
    <lineage>
        <taxon>Eukaryota</taxon>
        <taxon>Fungi</taxon>
        <taxon>Dikarya</taxon>
        <taxon>Ascomycota</taxon>
        <taxon>Pezizomycotina</taxon>
        <taxon>Sordariomycetes</taxon>
        <taxon>Hypocreomycetidae</taxon>
        <taxon>Hypocreales</taxon>
        <taxon>Bionectriaceae</taxon>
        <taxon>Geosmithia</taxon>
    </lineage>
</organism>
<proteinExistence type="predicted"/>
<evidence type="ECO:0000256" key="1">
    <source>
        <dbReference type="SAM" id="MobiDB-lite"/>
    </source>
</evidence>
<dbReference type="RefSeq" id="XP_035319024.1">
    <property type="nucleotide sequence ID" value="XM_035465149.1"/>
</dbReference>
<dbReference type="AlphaFoldDB" id="A0A9P4YPV4"/>
<reference evidence="2" key="1">
    <citation type="submission" date="2020-03" db="EMBL/GenBank/DDBJ databases">
        <title>Site-based positive gene gene selection in Geosmithia morbida across the United States reveals a broad range of putative effectors and factors for local host and environmental adapation.</title>
        <authorList>
            <person name="Onufrak A."/>
            <person name="Murdoch R.W."/>
            <person name="Gazis R."/>
            <person name="Huff M."/>
            <person name="Staton M."/>
            <person name="Klingeman W."/>
            <person name="Hadziabdic D."/>
        </authorList>
    </citation>
    <scope>NUCLEOTIDE SEQUENCE</scope>
    <source>
        <strain evidence="2">1262</strain>
    </source>
</reference>
<dbReference type="EMBL" id="JAANYQ010000017">
    <property type="protein sequence ID" value="KAF4120372.1"/>
    <property type="molecule type" value="Genomic_DNA"/>
</dbReference>
<sequence length="210" mass="23107">MCRSIGTVLLCPDCDQHESSSVQEIPCPRRCTYPREQVRYVPSVRCARCQARAARETRDGVRNREHDRQRRTAFVDYPACEQPPSPAEQQGSRPRDVQDWEQRSTRSAWYDGLHGPPAIQPAQGRRFLDSKRFDPPAPSGAASDRETVGNEPSGRGSEHCSQCSGCPECQGGEECSGSDDEGEECSGSDRDGSDCSGSQYGEVPIRLAPS</sequence>